<reference evidence="10 11" key="1">
    <citation type="submission" date="2018-11" db="EMBL/GenBank/DDBJ databases">
        <title>Genome sequencing and assembly of Clostridium tagluense strain A121.</title>
        <authorList>
            <person name="Murakami T."/>
            <person name="Segawa T."/>
            <person name="Shcherbakova V.A."/>
            <person name="Mori H."/>
            <person name="Yoshimura Y."/>
        </authorList>
    </citation>
    <scope>NUCLEOTIDE SEQUENCE [LARGE SCALE GENOMIC DNA]</scope>
    <source>
        <strain evidence="10 11">A121</strain>
    </source>
</reference>
<dbReference type="RefSeq" id="WP_124997015.1">
    <property type="nucleotide sequence ID" value="NZ_BHYK01000001.1"/>
</dbReference>
<dbReference type="Pfam" id="PF00528">
    <property type="entry name" value="BPD_transp_1"/>
    <property type="match status" value="1"/>
</dbReference>
<feature type="transmembrane region" description="Helical" evidence="8">
    <location>
        <begin position="9"/>
        <end position="29"/>
    </location>
</feature>
<evidence type="ECO:0000259" key="9">
    <source>
        <dbReference type="PROSITE" id="PS50928"/>
    </source>
</evidence>
<protein>
    <submittedName>
        <fullName evidence="10">ABC transporter permease</fullName>
    </submittedName>
</protein>
<dbReference type="Proteomes" id="UP000287872">
    <property type="component" value="Unassembled WGS sequence"/>
</dbReference>
<dbReference type="AlphaFoldDB" id="A0A401UG85"/>
<evidence type="ECO:0000256" key="6">
    <source>
        <dbReference type="ARBA" id="ARBA00022989"/>
    </source>
</evidence>
<evidence type="ECO:0000256" key="8">
    <source>
        <dbReference type="RuleBase" id="RU363032"/>
    </source>
</evidence>
<dbReference type="GO" id="GO:0055085">
    <property type="term" value="P:transmembrane transport"/>
    <property type="evidence" value="ECO:0007669"/>
    <property type="project" value="InterPro"/>
</dbReference>
<keyword evidence="6 8" id="KW-1133">Transmembrane helix</keyword>
<keyword evidence="2 8" id="KW-0813">Transport</keyword>
<proteinExistence type="inferred from homology"/>
<feature type="transmembrane region" description="Helical" evidence="8">
    <location>
        <begin position="206"/>
        <end position="227"/>
    </location>
</feature>
<evidence type="ECO:0000313" key="10">
    <source>
        <dbReference type="EMBL" id="GCD08492.1"/>
    </source>
</evidence>
<evidence type="ECO:0000313" key="11">
    <source>
        <dbReference type="Proteomes" id="UP000287872"/>
    </source>
</evidence>
<comment type="caution">
    <text evidence="10">The sequence shown here is derived from an EMBL/GenBank/DDBJ whole genome shotgun (WGS) entry which is preliminary data.</text>
</comment>
<feature type="domain" description="ABC transmembrane type-1" evidence="9">
    <location>
        <begin position="65"/>
        <end position="253"/>
    </location>
</feature>
<dbReference type="EMBL" id="BHYK01000001">
    <property type="protein sequence ID" value="GCD08492.1"/>
    <property type="molecule type" value="Genomic_DNA"/>
</dbReference>
<accession>A0A401UG85</accession>
<gene>
    <name evidence="10" type="ORF">Ctaglu_01150</name>
</gene>
<feature type="transmembrane region" description="Helical" evidence="8">
    <location>
        <begin position="103"/>
        <end position="124"/>
    </location>
</feature>
<keyword evidence="4" id="KW-0997">Cell inner membrane</keyword>
<dbReference type="PANTHER" id="PTHR43357">
    <property type="entry name" value="INNER MEMBRANE ABC TRANSPORTER PERMEASE PROTEIN YDCV"/>
    <property type="match status" value="1"/>
</dbReference>
<dbReference type="CDD" id="cd06261">
    <property type="entry name" value="TM_PBP2"/>
    <property type="match status" value="1"/>
</dbReference>
<evidence type="ECO:0000256" key="7">
    <source>
        <dbReference type="ARBA" id="ARBA00023136"/>
    </source>
</evidence>
<dbReference type="GO" id="GO:0005886">
    <property type="term" value="C:plasma membrane"/>
    <property type="evidence" value="ECO:0007669"/>
    <property type="project" value="UniProtKB-SubCell"/>
</dbReference>
<feature type="transmembrane region" description="Helical" evidence="8">
    <location>
        <begin position="233"/>
        <end position="257"/>
    </location>
</feature>
<evidence type="ECO:0000256" key="3">
    <source>
        <dbReference type="ARBA" id="ARBA00022475"/>
    </source>
</evidence>
<dbReference type="SUPFAM" id="SSF161098">
    <property type="entry name" value="MetI-like"/>
    <property type="match status" value="1"/>
</dbReference>
<keyword evidence="3" id="KW-1003">Cell membrane</keyword>
<name>A0A401UG85_9CLOT</name>
<keyword evidence="5 8" id="KW-0812">Transmembrane</keyword>
<evidence type="ECO:0000256" key="5">
    <source>
        <dbReference type="ARBA" id="ARBA00022692"/>
    </source>
</evidence>
<evidence type="ECO:0000256" key="4">
    <source>
        <dbReference type="ARBA" id="ARBA00022519"/>
    </source>
</evidence>
<feature type="transmembrane region" description="Helical" evidence="8">
    <location>
        <begin position="178"/>
        <end position="199"/>
    </location>
</feature>
<dbReference type="OrthoDB" id="9782004at2"/>
<feature type="transmembrane region" description="Helical" evidence="8">
    <location>
        <begin position="64"/>
        <end position="91"/>
    </location>
</feature>
<organism evidence="10 11">
    <name type="scientific">Clostridium tagluense</name>
    <dbReference type="NCBI Taxonomy" id="360422"/>
    <lineage>
        <taxon>Bacteria</taxon>
        <taxon>Bacillati</taxon>
        <taxon>Bacillota</taxon>
        <taxon>Clostridia</taxon>
        <taxon>Eubacteriales</taxon>
        <taxon>Clostridiaceae</taxon>
        <taxon>Clostridium</taxon>
    </lineage>
</organism>
<evidence type="ECO:0000256" key="1">
    <source>
        <dbReference type="ARBA" id="ARBA00004429"/>
    </source>
</evidence>
<comment type="similarity">
    <text evidence="8">Belongs to the binding-protein-dependent transport system permease family.</text>
</comment>
<keyword evidence="7 8" id="KW-0472">Membrane</keyword>
<dbReference type="PANTHER" id="PTHR43357:SF4">
    <property type="entry name" value="INNER MEMBRANE ABC TRANSPORTER PERMEASE PROTEIN YDCV"/>
    <property type="match status" value="1"/>
</dbReference>
<evidence type="ECO:0000256" key="2">
    <source>
        <dbReference type="ARBA" id="ARBA00022448"/>
    </source>
</evidence>
<dbReference type="InterPro" id="IPR000515">
    <property type="entry name" value="MetI-like"/>
</dbReference>
<dbReference type="PROSITE" id="PS50928">
    <property type="entry name" value="ABC_TM1"/>
    <property type="match status" value="1"/>
</dbReference>
<dbReference type="InterPro" id="IPR035906">
    <property type="entry name" value="MetI-like_sf"/>
</dbReference>
<comment type="subcellular location">
    <subcellularLocation>
        <location evidence="1">Cell inner membrane</location>
        <topology evidence="1">Multi-pass membrane protein</topology>
    </subcellularLocation>
    <subcellularLocation>
        <location evidence="8">Cell membrane</location>
        <topology evidence="8">Multi-pass membrane protein</topology>
    </subcellularLocation>
</comment>
<keyword evidence="11" id="KW-1185">Reference proteome</keyword>
<dbReference type="Gene3D" id="1.10.3720.10">
    <property type="entry name" value="MetI-like"/>
    <property type="match status" value="1"/>
</dbReference>
<sequence>MKKQNKGKYYVTIGILLLIFLLPFIPLVINSFAYEFRWPKVLPSNTTWRAFKYVFYENQNTYEAIFNTLIIATSVVVIDVIIAVPAAFSLVRYEFKGKFIIKVVLFAPIIIPAFTAIMGMYVVFIKLGLTESVYGVILAHILPTLPYMIKALMVSYETLDTALEDQAAVLGAGPISRFIYISLPHILPGMVAGASLCFLISISQYFLTFLVGGGKVITISILMFPFISGGDNAIGSVYGLLFSSLAIINLVLIDFLLKKYYKKKYFKII</sequence>